<evidence type="ECO:0000256" key="6">
    <source>
        <dbReference type="ARBA" id="ARBA00022781"/>
    </source>
</evidence>
<dbReference type="Pfam" id="PF00137">
    <property type="entry name" value="ATP-synt_C"/>
    <property type="match status" value="1"/>
</dbReference>
<dbReference type="InterPro" id="IPR020537">
    <property type="entry name" value="ATP_synth_F0_csu_DDCD_BS"/>
</dbReference>
<keyword evidence="3 12" id="KW-0813">Transport</keyword>
<dbReference type="InterPro" id="IPR000454">
    <property type="entry name" value="ATP_synth_F0_csu"/>
</dbReference>
<dbReference type="EMBL" id="JAMQBK010000047">
    <property type="protein sequence ID" value="MCM2372549.1"/>
    <property type="molecule type" value="Genomic_DNA"/>
</dbReference>
<dbReference type="CDD" id="cd18121">
    <property type="entry name" value="ATP-synt_Fo_c"/>
    <property type="match status" value="1"/>
</dbReference>
<accession>A0ABT0U790</accession>
<proteinExistence type="inferred from homology"/>
<dbReference type="NCBIfam" id="NF009998">
    <property type="entry name" value="PRK13468.1"/>
    <property type="match status" value="1"/>
</dbReference>
<evidence type="ECO:0000313" key="14">
    <source>
        <dbReference type="EMBL" id="MCM2372549.1"/>
    </source>
</evidence>
<dbReference type="InterPro" id="IPR002379">
    <property type="entry name" value="ATPase_proteolipid_c-like_dom"/>
</dbReference>
<comment type="subcellular location">
    <subcellularLocation>
        <location evidence="12">Cell membrane</location>
        <topology evidence="12">Multi-pass membrane protein</topology>
    </subcellularLocation>
    <subcellularLocation>
        <location evidence="1">Membrane</location>
        <topology evidence="1">Multi-pass membrane protein</topology>
    </subcellularLocation>
</comment>
<comment type="function">
    <text evidence="12">F(1)F(0) ATP synthase produces ATP from ADP in the presence of a proton or sodium gradient. F-type ATPases consist of two structural domains, F(1) containing the extramembraneous catalytic core and F(0) containing the membrane proton channel, linked together by a central stalk and a peripheral stalk. During catalysis, ATP synthesis in the catalytic domain of F(1) is coupled via a rotary mechanism of the central stalk subunits to proton translocation.</text>
</comment>
<comment type="function">
    <text evidence="12">Key component of the F(0) channel; it plays a direct role in translocation across the membrane. A homomeric c-ring of between 10-14 subunits forms the central stalk rotor element with the F(1) delta and epsilon subunits.</text>
</comment>
<evidence type="ECO:0000256" key="1">
    <source>
        <dbReference type="ARBA" id="ARBA00004141"/>
    </source>
</evidence>
<evidence type="ECO:0000256" key="8">
    <source>
        <dbReference type="ARBA" id="ARBA00023065"/>
    </source>
</evidence>
<protein>
    <recommendedName>
        <fullName evidence="12">ATP synthase subunit c</fullName>
    </recommendedName>
    <alternativeName>
        <fullName evidence="12">ATP synthase F(0) sector subunit c</fullName>
    </alternativeName>
    <alternativeName>
        <fullName evidence="12">F-type ATPase subunit c</fullName>
        <shortName evidence="12">F-ATPase subunit c</shortName>
    </alternativeName>
    <alternativeName>
        <fullName evidence="12">Lipid-binding protein</fullName>
    </alternativeName>
</protein>
<reference evidence="14 15" key="1">
    <citation type="journal article" date="2022" name="Syst. Appl. Microbiol.">
        <title>Rhodopirellula aestuarii sp. nov., a novel member of the genus Rhodopirellula isolated from brackish sediments collected in the Tagus River estuary, Portugal.</title>
        <authorList>
            <person name="Vitorino I.R."/>
            <person name="Klimek D."/>
            <person name="Calusinska M."/>
            <person name="Lobo-da-Cunha A."/>
            <person name="Vasconcelos V."/>
            <person name="Lage O.M."/>
        </authorList>
    </citation>
    <scope>NUCLEOTIDE SEQUENCE [LARGE SCALE GENOMIC DNA]</scope>
    <source>
        <strain evidence="14 15">ICT_H3.1</strain>
    </source>
</reference>
<keyword evidence="4 12" id="KW-0138">CF(0)</keyword>
<dbReference type="PROSITE" id="PS00605">
    <property type="entry name" value="ATPASE_C"/>
    <property type="match status" value="1"/>
</dbReference>
<evidence type="ECO:0000256" key="11">
    <source>
        <dbReference type="ARBA" id="ARBA00023310"/>
    </source>
</evidence>
<keyword evidence="5 12" id="KW-0812">Transmembrane</keyword>
<dbReference type="Gene3D" id="1.20.120.610">
    <property type="entry name" value="lithium bound rotor ring of v- atpase"/>
    <property type="match status" value="1"/>
</dbReference>
<feature type="domain" description="V-ATPase proteolipid subunit C-like" evidence="13">
    <location>
        <begin position="14"/>
        <end position="76"/>
    </location>
</feature>
<keyword evidence="10 12" id="KW-0472">Membrane</keyword>
<evidence type="ECO:0000256" key="4">
    <source>
        <dbReference type="ARBA" id="ARBA00022547"/>
    </source>
</evidence>
<dbReference type="HAMAP" id="MF_01396">
    <property type="entry name" value="ATP_synth_c_bact"/>
    <property type="match status" value="1"/>
</dbReference>
<evidence type="ECO:0000256" key="10">
    <source>
        <dbReference type="ARBA" id="ARBA00023136"/>
    </source>
</evidence>
<comment type="similarity">
    <text evidence="2 12">Belongs to the ATPase C chain family.</text>
</comment>
<evidence type="ECO:0000256" key="2">
    <source>
        <dbReference type="ARBA" id="ARBA00006704"/>
    </source>
</evidence>
<comment type="caution">
    <text evidence="14">The sequence shown here is derived from an EMBL/GenBank/DDBJ whole genome shotgun (WGS) entry which is preliminary data.</text>
</comment>
<keyword evidence="8 12" id="KW-0406">Ion transport</keyword>
<dbReference type="NCBIfam" id="TIGR01260">
    <property type="entry name" value="ATP_synt_c"/>
    <property type="match status" value="1"/>
</dbReference>
<gene>
    <name evidence="12" type="primary">atpE</name>
    <name evidence="14" type="ORF">NB063_18215</name>
</gene>
<dbReference type="InterPro" id="IPR035921">
    <property type="entry name" value="F/V-ATP_Csub_sf"/>
</dbReference>
<dbReference type="SUPFAM" id="SSF81333">
    <property type="entry name" value="F1F0 ATP synthase subunit C"/>
    <property type="match status" value="1"/>
</dbReference>
<feature type="transmembrane region" description="Helical" evidence="12">
    <location>
        <begin position="6"/>
        <end position="28"/>
    </location>
</feature>
<evidence type="ECO:0000256" key="12">
    <source>
        <dbReference type="HAMAP-Rule" id="MF_01396"/>
    </source>
</evidence>
<evidence type="ECO:0000256" key="5">
    <source>
        <dbReference type="ARBA" id="ARBA00022692"/>
    </source>
</evidence>
<keyword evidence="7 12" id="KW-1133">Transmembrane helix</keyword>
<dbReference type="RefSeq" id="WP_250930182.1">
    <property type="nucleotide sequence ID" value="NZ_JAMQBK010000047.1"/>
</dbReference>
<evidence type="ECO:0000256" key="9">
    <source>
        <dbReference type="ARBA" id="ARBA00023121"/>
    </source>
</evidence>
<evidence type="ECO:0000259" key="13">
    <source>
        <dbReference type="Pfam" id="PF00137"/>
    </source>
</evidence>
<dbReference type="InterPro" id="IPR005953">
    <property type="entry name" value="ATP_synth_csu_bac/chlpt"/>
</dbReference>
<keyword evidence="9 12" id="KW-0446">Lipid-binding</keyword>
<feature type="site" description="Reversibly protonated during proton transport" evidence="12">
    <location>
        <position position="63"/>
    </location>
</feature>
<keyword evidence="11 12" id="KW-0066">ATP synthesis</keyword>
<keyword evidence="6 12" id="KW-0375">Hydrogen ion transport</keyword>
<evidence type="ECO:0000313" key="15">
    <source>
        <dbReference type="Proteomes" id="UP001202961"/>
    </source>
</evidence>
<feature type="transmembrane region" description="Helical" evidence="12">
    <location>
        <begin position="55"/>
        <end position="79"/>
    </location>
</feature>
<sequence>MTDQTIIAVVAMAGAALTMALGAIGAAIGESRIGAAAMDALARQPDEASSITRTLFVSLAMVESTAIFCLVVALILLFANPFLSVMGN</sequence>
<keyword evidence="12" id="KW-1003">Cell membrane</keyword>
<dbReference type="Proteomes" id="UP001202961">
    <property type="component" value="Unassembled WGS sequence"/>
</dbReference>
<evidence type="ECO:0000256" key="7">
    <source>
        <dbReference type="ARBA" id="ARBA00022989"/>
    </source>
</evidence>
<evidence type="ECO:0000256" key="3">
    <source>
        <dbReference type="ARBA" id="ARBA00022448"/>
    </source>
</evidence>
<dbReference type="PRINTS" id="PR00124">
    <property type="entry name" value="ATPASEC"/>
</dbReference>
<organism evidence="14 15">
    <name type="scientific">Aporhodopirellula aestuarii</name>
    <dbReference type="NCBI Taxonomy" id="2950107"/>
    <lineage>
        <taxon>Bacteria</taxon>
        <taxon>Pseudomonadati</taxon>
        <taxon>Planctomycetota</taxon>
        <taxon>Planctomycetia</taxon>
        <taxon>Pirellulales</taxon>
        <taxon>Pirellulaceae</taxon>
        <taxon>Aporhodopirellula</taxon>
    </lineage>
</organism>
<name>A0ABT0U790_9BACT</name>
<keyword evidence="15" id="KW-1185">Reference proteome</keyword>